<dbReference type="GO" id="GO:0016887">
    <property type="term" value="F:ATP hydrolysis activity"/>
    <property type="evidence" value="ECO:0007669"/>
    <property type="project" value="InterPro"/>
</dbReference>
<evidence type="ECO:0000259" key="10">
    <source>
        <dbReference type="PROSITE" id="PS50893"/>
    </source>
</evidence>
<dbReference type="Pfam" id="PF00005">
    <property type="entry name" value="ABC_tran"/>
    <property type="match status" value="2"/>
</dbReference>
<keyword evidence="4" id="KW-0762">Sugar transport</keyword>
<dbReference type="PROSITE" id="PS00211">
    <property type="entry name" value="ABC_TRANSPORTER_1"/>
    <property type="match status" value="1"/>
</dbReference>
<feature type="domain" description="ABC transporter" evidence="10">
    <location>
        <begin position="264"/>
        <end position="511"/>
    </location>
</feature>
<keyword evidence="2" id="KW-0813">Transport</keyword>
<dbReference type="HOGENOM" id="CLU_000604_92_3_5"/>
<sequence>MTTQSAPASSPTTTSLAPPVVSMDMITKNFPGVKALDEVKLDLYPGQVTALVGENGAGKSTTVKILTGIYSTDGGTIRIDGKPVSFISPNDAADVGITAIHQETVLFDELSVAENIYIGHAPRTRLGLIDTGEMHRAAAKLLKDIGAPFSPQTQLRDLGIANKHLVAIARALSVDARVVIMDEPTAALSHKEIEELYDLVETLKSQGKAILFISHKFNEIFRIADRYTVFRDGAFVGDGVISDITEDQLVTMMVGRSVDQVFPARIYDVGDEVLKVVGYAHPTEFSDINFTLNRGEILGFYGLVGAGRSEFMQALFGITKPNKGVCRINGEIRVIRSPADAVNNGIVYVPEDRGKQGAITGLPIFQNITLPSLGRTSRRGFLQLAEEFKLAREYSERLDLRAASLDQDVGNLSGGNQQKVIIAKWLATQPQVIILDEPTKGIDIGSKAAVHEFMAELASQGLSVIMVSSEIPELIGMSDRVIVMRDGLIAAELAGDELTPETLVRHAAGITTSAESPTA</sequence>
<dbReference type="PANTHER" id="PTHR43790">
    <property type="entry name" value="CARBOHYDRATE TRANSPORT ATP-BINDING PROTEIN MG119-RELATED"/>
    <property type="match status" value="1"/>
</dbReference>
<evidence type="ECO:0000313" key="12">
    <source>
        <dbReference type="Proteomes" id="UP000005307"/>
    </source>
</evidence>
<dbReference type="InterPro" id="IPR003593">
    <property type="entry name" value="AAA+_ATPase"/>
</dbReference>
<keyword evidence="9" id="KW-0472">Membrane</keyword>
<name>M9RC82_9RHOB</name>
<keyword evidence="12" id="KW-1185">Reference proteome</keyword>
<dbReference type="Proteomes" id="UP000005307">
    <property type="component" value="Chromosome"/>
</dbReference>
<dbReference type="InterPro" id="IPR017871">
    <property type="entry name" value="ABC_transporter-like_CS"/>
</dbReference>
<dbReference type="EMBL" id="CP003740">
    <property type="protein sequence ID" value="AGI67410.1"/>
    <property type="molecule type" value="Genomic_DNA"/>
</dbReference>
<evidence type="ECO:0000256" key="2">
    <source>
        <dbReference type="ARBA" id="ARBA00022448"/>
    </source>
</evidence>
<evidence type="ECO:0000313" key="11">
    <source>
        <dbReference type="EMBL" id="AGI67410.1"/>
    </source>
</evidence>
<comment type="subcellular location">
    <subcellularLocation>
        <location evidence="1">Cell membrane</location>
        <topology evidence="1">Peripheral membrane protein</topology>
    </subcellularLocation>
</comment>
<gene>
    <name evidence="11" type="primary">rhaT</name>
    <name evidence="11" type="ORF">OAN307_c17450</name>
</gene>
<dbReference type="InterPro" id="IPR003439">
    <property type="entry name" value="ABC_transporter-like_ATP-bd"/>
</dbReference>
<dbReference type="PANTHER" id="PTHR43790:SF3">
    <property type="entry name" value="D-ALLOSE IMPORT ATP-BINDING PROTEIN ALSA-RELATED"/>
    <property type="match status" value="1"/>
</dbReference>
<dbReference type="PROSITE" id="PS50893">
    <property type="entry name" value="ABC_TRANSPORTER_2"/>
    <property type="match status" value="2"/>
</dbReference>
<evidence type="ECO:0000256" key="9">
    <source>
        <dbReference type="ARBA" id="ARBA00023136"/>
    </source>
</evidence>
<evidence type="ECO:0000256" key="7">
    <source>
        <dbReference type="ARBA" id="ARBA00022840"/>
    </source>
</evidence>
<organism evidence="11 12">
    <name type="scientific">Octadecabacter antarcticus 307</name>
    <dbReference type="NCBI Taxonomy" id="391626"/>
    <lineage>
        <taxon>Bacteria</taxon>
        <taxon>Pseudomonadati</taxon>
        <taxon>Pseudomonadota</taxon>
        <taxon>Alphaproteobacteria</taxon>
        <taxon>Rhodobacterales</taxon>
        <taxon>Roseobacteraceae</taxon>
        <taxon>Octadecabacter</taxon>
    </lineage>
</organism>
<dbReference type="GO" id="GO:0005524">
    <property type="term" value="F:ATP binding"/>
    <property type="evidence" value="ECO:0007669"/>
    <property type="project" value="UniProtKB-KW"/>
</dbReference>
<dbReference type="eggNOG" id="COG1129">
    <property type="taxonomic scope" value="Bacteria"/>
</dbReference>
<dbReference type="InterPro" id="IPR027417">
    <property type="entry name" value="P-loop_NTPase"/>
</dbReference>
<dbReference type="Gene3D" id="3.40.50.300">
    <property type="entry name" value="P-loop containing nucleotide triphosphate hydrolases"/>
    <property type="match status" value="2"/>
</dbReference>
<dbReference type="GO" id="GO:0005886">
    <property type="term" value="C:plasma membrane"/>
    <property type="evidence" value="ECO:0007669"/>
    <property type="project" value="UniProtKB-SubCell"/>
</dbReference>
<dbReference type="FunFam" id="3.40.50.300:FF:000127">
    <property type="entry name" value="Ribose import ATP-binding protein RbsA"/>
    <property type="match status" value="1"/>
</dbReference>
<proteinExistence type="predicted"/>
<protein>
    <submittedName>
        <fullName evidence="11">Rhamnose ABC transporter ATP-binding protein RhaT</fullName>
    </submittedName>
</protein>
<keyword evidence="7 11" id="KW-0067">ATP-binding</keyword>
<evidence type="ECO:0000256" key="1">
    <source>
        <dbReference type="ARBA" id="ARBA00004202"/>
    </source>
</evidence>
<evidence type="ECO:0000256" key="5">
    <source>
        <dbReference type="ARBA" id="ARBA00022737"/>
    </source>
</evidence>
<dbReference type="AlphaFoldDB" id="M9RC82"/>
<evidence type="ECO:0000256" key="4">
    <source>
        <dbReference type="ARBA" id="ARBA00022597"/>
    </source>
</evidence>
<evidence type="ECO:0000256" key="6">
    <source>
        <dbReference type="ARBA" id="ARBA00022741"/>
    </source>
</evidence>
<evidence type="ECO:0000256" key="3">
    <source>
        <dbReference type="ARBA" id="ARBA00022475"/>
    </source>
</evidence>
<feature type="domain" description="ABC transporter" evidence="10">
    <location>
        <begin position="21"/>
        <end position="257"/>
    </location>
</feature>
<dbReference type="SUPFAM" id="SSF52540">
    <property type="entry name" value="P-loop containing nucleoside triphosphate hydrolases"/>
    <property type="match status" value="2"/>
</dbReference>
<keyword evidence="3" id="KW-1003">Cell membrane</keyword>
<keyword evidence="5" id="KW-0677">Repeat</keyword>
<dbReference type="RefSeq" id="WP_015499441.1">
    <property type="nucleotide sequence ID" value="NC_020911.1"/>
</dbReference>
<dbReference type="SMART" id="SM00382">
    <property type="entry name" value="AAA"/>
    <property type="match status" value="2"/>
</dbReference>
<dbReference type="InterPro" id="IPR050107">
    <property type="entry name" value="ABC_carbohydrate_import_ATPase"/>
</dbReference>
<dbReference type="STRING" id="391626.OAN307_c17450"/>
<accession>M9RC82</accession>
<dbReference type="CDD" id="cd03215">
    <property type="entry name" value="ABC_Carb_Monos_II"/>
    <property type="match status" value="1"/>
</dbReference>
<dbReference type="OrthoDB" id="9805029at2"/>
<evidence type="ECO:0000256" key="8">
    <source>
        <dbReference type="ARBA" id="ARBA00022967"/>
    </source>
</evidence>
<dbReference type="CDD" id="cd03216">
    <property type="entry name" value="ABC_Carb_Monos_I"/>
    <property type="match status" value="1"/>
</dbReference>
<dbReference type="KEGG" id="oat:OAN307_c17450"/>
<keyword evidence="6" id="KW-0547">Nucleotide-binding</keyword>
<keyword evidence="8" id="KW-1278">Translocase</keyword>
<reference evidence="11 12" key="1">
    <citation type="journal article" date="2013" name="PLoS ONE">
        <title>Poles Apart: Arctic and Antarctic Octadecabacter strains Share High Genome Plasticity and a New Type of Xanthorhodopsin.</title>
        <authorList>
            <person name="Vollmers J."/>
            <person name="Voget S."/>
            <person name="Dietrich S."/>
            <person name="Gollnow K."/>
            <person name="Smits M."/>
            <person name="Meyer K."/>
            <person name="Brinkhoff T."/>
            <person name="Simon M."/>
            <person name="Daniel R."/>
        </authorList>
    </citation>
    <scope>NUCLEOTIDE SEQUENCE [LARGE SCALE GENOMIC DNA]</scope>
    <source>
        <strain evidence="11 12">307</strain>
    </source>
</reference>